<feature type="transmembrane region" description="Helical" evidence="5">
    <location>
        <begin position="149"/>
        <end position="167"/>
    </location>
</feature>
<feature type="transmembrane region" description="Helical" evidence="5">
    <location>
        <begin position="451"/>
        <end position="474"/>
    </location>
</feature>
<dbReference type="Proteomes" id="UP000018735">
    <property type="component" value="Chromosome"/>
</dbReference>
<evidence type="ECO:0000256" key="3">
    <source>
        <dbReference type="ARBA" id="ARBA00022989"/>
    </source>
</evidence>
<keyword evidence="3 5" id="KW-1133">Transmembrane helix</keyword>
<dbReference type="Gene3D" id="1.20.1740.10">
    <property type="entry name" value="Amino acid/polyamine transporter I"/>
    <property type="match status" value="1"/>
</dbReference>
<dbReference type="InterPro" id="IPR002293">
    <property type="entry name" value="AA/rel_permease1"/>
</dbReference>
<name>A0A0F6CL33_MYCGL</name>
<evidence type="ECO:0000313" key="7">
    <source>
        <dbReference type="Proteomes" id="UP000018735"/>
    </source>
</evidence>
<dbReference type="PANTHER" id="PTHR11785:SF512">
    <property type="entry name" value="SOBREMESA, ISOFORM B"/>
    <property type="match status" value="1"/>
</dbReference>
<proteinExistence type="predicted"/>
<dbReference type="InterPro" id="IPR050598">
    <property type="entry name" value="AminoAcid_Transporter"/>
</dbReference>
<dbReference type="PIRSF" id="PIRSF006060">
    <property type="entry name" value="AA_transporter"/>
    <property type="match status" value="1"/>
</dbReference>
<accession>A0A0F6CL33</accession>
<comment type="subcellular location">
    <subcellularLocation>
        <location evidence="1">Membrane</location>
        <topology evidence="1">Multi-pass membrane protein</topology>
    </subcellularLocation>
</comment>
<dbReference type="KEGG" id="mgz:GCW_03095"/>
<dbReference type="GO" id="GO:0015179">
    <property type="term" value="F:L-amino acid transmembrane transporter activity"/>
    <property type="evidence" value="ECO:0007669"/>
    <property type="project" value="TreeGrafter"/>
</dbReference>
<evidence type="ECO:0000313" key="6">
    <source>
        <dbReference type="EMBL" id="AHB99805.1"/>
    </source>
</evidence>
<feature type="transmembrane region" description="Helical" evidence="5">
    <location>
        <begin position="179"/>
        <end position="200"/>
    </location>
</feature>
<feature type="transmembrane region" description="Helical" evidence="5">
    <location>
        <begin position="237"/>
        <end position="257"/>
    </location>
</feature>
<dbReference type="EMBL" id="CP006916">
    <property type="protein sequence ID" value="AHB99805.1"/>
    <property type="molecule type" value="Genomic_DNA"/>
</dbReference>
<dbReference type="AlphaFoldDB" id="A0A0F6CL33"/>
<evidence type="ECO:0000256" key="5">
    <source>
        <dbReference type="SAM" id="Phobius"/>
    </source>
</evidence>
<dbReference type="GO" id="GO:0016020">
    <property type="term" value="C:membrane"/>
    <property type="evidence" value="ECO:0007669"/>
    <property type="project" value="UniProtKB-SubCell"/>
</dbReference>
<keyword evidence="2 5" id="KW-0812">Transmembrane</keyword>
<dbReference type="PANTHER" id="PTHR11785">
    <property type="entry name" value="AMINO ACID TRANSPORTER"/>
    <property type="match status" value="1"/>
</dbReference>
<gene>
    <name evidence="6" type="ORF">GCW_03095</name>
</gene>
<feature type="transmembrane region" description="Helical" evidence="5">
    <location>
        <begin position="494"/>
        <end position="517"/>
    </location>
</feature>
<dbReference type="Pfam" id="PF13520">
    <property type="entry name" value="AA_permease_2"/>
    <property type="match status" value="1"/>
</dbReference>
<evidence type="ECO:0000256" key="2">
    <source>
        <dbReference type="ARBA" id="ARBA00022692"/>
    </source>
</evidence>
<organism evidence="6 7">
    <name type="scientific">Mycoplasmoides gallisepticum S6</name>
    <dbReference type="NCBI Taxonomy" id="1006581"/>
    <lineage>
        <taxon>Bacteria</taxon>
        <taxon>Bacillati</taxon>
        <taxon>Mycoplasmatota</taxon>
        <taxon>Mycoplasmoidales</taxon>
        <taxon>Mycoplasmoidaceae</taxon>
        <taxon>Mycoplasmoides</taxon>
    </lineage>
</organism>
<dbReference type="eggNOG" id="COG0531">
    <property type="taxonomic scope" value="Bacteria"/>
</dbReference>
<feature type="transmembrane region" description="Helical" evidence="5">
    <location>
        <begin position="372"/>
        <end position="393"/>
    </location>
</feature>
<sequence>MPIIIMNKKNRSLKDAPKSKKIGFFSGITIAIGSSIGAGIFFKAQAVLQNSHYSLAFAIFSWLFAAFSVTSMALALVEISSGRNDNLSIIGWCQTFNNHYVYKTCKNFMVYIYVPLTYFFMPFFFLLSIQDGIRGFNENYHGLNTKADWAILMLISVGISAYFIVVSGISSSAANFQNLIISVVKFLPLLLAIILGFVIFNHNGSKPVNPKIGLGFQNSATTDLATKYSFSNLSPGFGLFISVGGIYFAYDGFYYAAGIQTEMKKPQKTPLAILIGLLFVTLVYLIMAIAMSLGSTDGSPFGFKAYFARNDLLPLYAAFQITIGVGILGIINGLSLWANRFMEDLIKKFELPFSMKLINKISPNKVVVGMQYNLILAVPVVIIASLIGGLGYIDNSYSDADYGTGVGRIYSFSDLMANWTSVIAFVYIVIAIMGGLANRKTNKIKVNKSKIFVPSAVCAIFTMVVSVSLTFFQPIADALLLYNIPFNDQYKNVYISRVLLVLVLFVFLFIMFIPILIEDQLMIKRYGSVSKGELAKLRIKAEVKKTSFKQELLDYIKTLKTKDLNDDLKAALKEVNVEVDELII</sequence>
<reference evidence="6 7" key="1">
    <citation type="journal article" date="2011" name="PLoS ONE">
        <title>Core proteome of the minimal cell: comparative proteomics of three mollicute species.</title>
        <authorList>
            <person name="Fisunov G.Y."/>
            <person name="Alexeev D.G."/>
            <person name="Bazaleev N.A."/>
            <person name="Ladygina V.G."/>
            <person name="Galyamina M.A."/>
            <person name="Kondratov I.G."/>
            <person name="Zhukova N.A."/>
            <person name="Serebryakova M.V."/>
            <person name="Demina I.A."/>
            <person name="Govorun V.M."/>
        </authorList>
    </citation>
    <scope>NUCLEOTIDE SEQUENCE [LARGE SCALE GENOMIC DNA]</scope>
    <source>
        <strain evidence="6 7">S6</strain>
    </source>
</reference>
<feature type="transmembrane region" description="Helical" evidence="5">
    <location>
        <begin position="21"/>
        <end position="42"/>
    </location>
</feature>
<feature type="transmembrane region" description="Helical" evidence="5">
    <location>
        <begin position="313"/>
        <end position="338"/>
    </location>
</feature>
<keyword evidence="4 5" id="KW-0472">Membrane</keyword>
<dbReference type="RefSeq" id="WP_023893710.1">
    <property type="nucleotide sequence ID" value="NC_023030.2"/>
</dbReference>
<feature type="transmembrane region" description="Helical" evidence="5">
    <location>
        <begin position="54"/>
        <end position="77"/>
    </location>
</feature>
<evidence type="ECO:0000256" key="4">
    <source>
        <dbReference type="ARBA" id="ARBA00023136"/>
    </source>
</evidence>
<feature type="transmembrane region" description="Helical" evidence="5">
    <location>
        <begin position="269"/>
        <end position="293"/>
    </location>
</feature>
<feature type="transmembrane region" description="Helical" evidence="5">
    <location>
        <begin position="108"/>
        <end position="129"/>
    </location>
</feature>
<dbReference type="HOGENOM" id="CLU_024309_0_0_14"/>
<evidence type="ECO:0000256" key="1">
    <source>
        <dbReference type="ARBA" id="ARBA00004141"/>
    </source>
</evidence>
<feature type="transmembrane region" description="Helical" evidence="5">
    <location>
        <begin position="419"/>
        <end position="439"/>
    </location>
</feature>
<protein>
    <submittedName>
        <fullName evidence="6">Amino acid permease</fullName>
    </submittedName>
</protein>